<gene>
    <name evidence="1" type="ORF">XM38_030350</name>
</gene>
<accession>A0A1Z3HP64</accession>
<protein>
    <submittedName>
        <fullName evidence="1">Uncharacterized protein</fullName>
    </submittedName>
</protein>
<dbReference type="EMBL" id="CP021983">
    <property type="protein sequence ID" value="ASC72081.1"/>
    <property type="molecule type" value="Genomic_DNA"/>
</dbReference>
<keyword evidence="2" id="KW-1185">Reference proteome</keyword>
<reference evidence="1 2" key="1">
    <citation type="journal article" date="2016" name="Biochim. Biophys. Acta">
        <title>Characterization of red-shifted phycobilisomes isolated from the chlorophyll f-containing cyanobacterium Halomicronema hongdechloris.</title>
        <authorList>
            <person name="Li Y."/>
            <person name="Lin Y."/>
            <person name="Garvey C.J."/>
            <person name="Birch D."/>
            <person name="Corkery R.W."/>
            <person name="Loughlin P.C."/>
            <person name="Scheer H."/>
            <person name="Willows R.D."/>
            <person name="Chen M."/>
        </authorList>
    </citation>
    <scope>NUCLEOTIDE SEQUENCE [LARGE SCALE GENOMIC DNA]</scope>
    <source>
        <strain evidence="1 2">C2206</strain>
    </source>
</reference>
<name>A0A1Z3HP64_9CYAN</name>
<sequence length="64" mass="7330">MRSVAQGMPIITIEWLHLGELVRCLLELSLRAAQCGLYLYCCHISRHNEAVRLLAQHRLVDSVE</sequence>
<evidence type="ECO:0000313" key="2">
    <source>
        <dbReference type="Proteomes" id="UP000191901"/>
    </source>
</evidence>
<dbReference type="AlphaFoldDB" id="A0A1Z3HP64"/>
<dbReference type="Proteomes" id="UP000191901">
    <property type="component" value="Chromosome"/>
</dbReference>
<dbReference type="KEGG" id="hhg:XM38_030350"/>
<evidence type="ECO:0000313" key="1">
    <source>
        <dbReference type="EMBL" id="ASC72081.1"/>
    </source>
</evidence>
<organism evidence="1 2">
    <name type="scientific">Halomicronema hongdechloris C2206</name>
    <dbReference type="NCBI Taxonomy" id="1641165"/>
    <lineage>
        <taxon>Bacteria</taxon>
        <taxon>Bacillati</taxon>
        <taxon>Cyanobacteriota</taxon>
        <taxon>Cyanophyceae</taxon>
        <taxon>Nodosilineales</taxon>
        <taxon>Nodosilineaceae</taxon>
        <taxon>Halomicronema</taxon>
    </lineage>
</organism>
<proteinExistence type="predicted"/>